<accession>A0AAX6M6V4</accession>
<dbReference type="Gene3D" id="3.10.450.50">
    <property type="match status" value="1"/>
</dbReference>
<feature type="domain" description="SnoaL-like" evidence="1">
    <location>
        <begin position="11"/>
        <end position="156"/>
    </location>
</feature>
<dbReference type="InterPro" id="IPR032710">
    <property type="entry name" value="NTF2-like_dom_sf"/>
</dbReference>
<gene>
    <name evidence="2" type="ORF">Daesc_009918</name>
</gene>
<dbReference type="EMBL" id="JBANMG010000010">
    <property type="protein sequence ID" value="KAK6948154.1"/>
    <property type="molecule type" value="Genomic_DNA"/>
</dbReference>
<sequence>MATLYDIQTYLLDRANIHDTVTRLLLHKTFHCDRKSLDGLLNDVYAPRVALDYTSIFGGQPFETTKEEWSKTIISAAASFDNCQHVLTSLIIELPQPSNGATRPDKCQVYANATGHMVRQAAKGGPMIHDGARLVLDLVRIPELEQKGENPWRVSKYVADVCWEHGNKDVIMNHVASIGN</sequence>
<reference evidence="2 3" key="1">
    <citation type="journal article" date="2024" name="Front Chem Biol">
        <title>Unveiling the potential of Daldinia eschscholtzii MFLUCC 19-0629 through bioactivity and bioinformatics studies for enhanced sustainable agriculture production.</title>
        <authorList>
            <person name="Brooks S."/>
            <person name="Weaver J.A."/>
            <person name="Klomchit A."/>
            <person name="Alharthi S.A."/>
            <person name="Onlamun T."/>
            <person name="Nurani R."/>
            <person name="Vong T.K."/>
            <person name="Alberti F."/>
            <person name="Greco C."/>
        </authorList>
    </citation>
    <scope>NUCLEOTIDE SEQUENCE [LARGE SCALE GENOMIC DNA]</scope>
    <source>
        <strain evidence="2">MFLUCC 19-0629</strain>
    </source>
</reference>
<dbReference type="Proteomes" id="UP001369815">
    <property type="component" value="Unassembled WGS sequence"/>
</dbReference>
<evidence type="ECO:0000313" key="3">
    <source>
        <dbReference type="Proteomes" id="UP001369815"/>
    </source>
</evidence>
<dbReference type="InterPro" id="IPR037401">
    <property type="entry name" value="SnoaL-like"/>
</dbReference>
<proteinExistence type="predicted"/>
<comment type="caution">
    <text evidence="2">The sequence shown here is derived from an EMBL/GenBank/DDBJ whole genome shotgun (WGS) entry which is preliminary data.</text>
</comment>
<dbReference type="AlphaFoldDB" id="A0AAX6M6V4"/>
<evidence type="ECO:0000259" key="1">
    <source>
        <dbReference type="Pfam" id="PF13577"/>
    </source>
</evidence>
<name>A0AAX6M6V4_9PEZI</name>
<dbReference type="Pfam" id="PF13577">
    <property type="entry name" value="SnoaL_4"/>
    <property type="match status" value="1"/>
</dbReference>
<keyword evidence="3" id="KW-1185">Reference proteome</keyword>
<dbReference type="SUPFAM" id="SSF54427">
    <property type="entry name" value="NTF2-like"/>
    <property type="match status" value="1"/>
</dbReference>
<evidence type="ECO:0000313" key="2">
    <source>
        <dbReference type="EMBL" id="KAK6948154.1"/>
    </source>
</evidence>
<protein>
    <recommendedName>
        <fullName evidence="1">SnoaL-like domain-containing protein</fullName>
    </recommendedName>
</protein>
<organism evidence="2 3">
    <name type="scientific">Daldinia eschscholtzii</name>
    <dbReference type="NCBI Taxonomy" id="292717"/>
    <lineage>
        <taxon>Eukaryota</taxon>
        <taxon>Fungi</taxon>
        <taxon>Dikarya</taxon>
        <taxon>Ascomycota</taxon>
        <taxon>Pezizomycotina</taxon>
        <taxon>Sordariomycetes</taxon>
        <taxon>Xylariomycetidae</taxon>
        <taxon>Xylariales</taxon>
        <taxon>Hypoxylaceae</taxon>
        <taxon>Daldinia</taxon>
    </lineage>
</organism>